<protein>
    <submittedName>
        <fullName evidence="10">DNA-binding transcriptional response regulator, NtrC family, contains REC, AAA-type ATPase, and a Fis-type DNA-binding domains</fullName>
    </submittedName>
</protein>
<dbReference type="SUPFAM" id="SSF52540">
    <property type="entry name" value="P-loop containing nucleoside triphosphate hydrolases"/>
    <property type="match status" value="1"/>
</dbReference>
<dbReference type="GO" id="GO:0006355">
    <property type="term" value="P:regulation of DNA-templated transcription"/>
    <property type="evidence" value="ECO:0007669"/>
    <property type="project" value="InterPro"/>
</dbReference>
<dbReference type="InterPro" id="IPR058031">
    <property type="entry name" value="AAA_lid_NorR"/>
</dbReference>
<organism evidence="10 11">
    <name type="scientific">Pseudomonas abietaniphila</name>
    <dbReference type="NCBI Taxonomy" id="89065"/>
    <lineage>
        <taxon>Bacteria</taxon>
        <taxon>Pseudomonadati</taxon>
        <taxon>Pseudomonadota</taxon>
        <taxon>Gammaproteobacteria</taxon>
        <taxon>Pseudomonadales</taxon>
        <taxon>Pseudomonadaceae</taxon>
        <taxon>Pseudomonas</taxon>
    </lineage>
</organism>
<dbReference type="PANTHER" id="PTHR32071:SF81">
    <property type="entry name" value="PROPIONATE CATABOLISM OPERON REGULATORY PROTEIN"/>
    <property type="match status" value="1"/>
</dbReference>
<feature type="domain" description="Response regulatory" evidence="9">
    <location>
        <begin position="4"/>
        <end position="118"/>
    </location>
</feature>
<dbReference type="STRING" id="89065.SAMN05216605_101669"/>
<dbReference type="SUPFAM" id="SSF52172">
    <property type="entry name" value="CheY-like"/>
    <property type="match status" value="1"/>
</dbReference>
<dbReference type="InterPro" id="IPR025662">
    <property type="entry name" value="Sigma_54_int_dom_ATP-bd_1"/>
</dbReference>
<dbReference type="OrthoDB" id="9804019at2"/>
<dbReference type="Gene3D" id="3.40.50.2300">
    <property type="match status" value="1"/>
</dbReference>
<accession>A0A1G7T4Y2</accession>
<dbReference type="CDD" id="cd00009">
    <property type="entry name" value="AAA"/>
    <property type="match status" value="1"/>
</dbReference>
<dbReference type="FunFam" id="3.40.50.300:FF:000006">
    <property type="entry name" value="DNA-binding transcriptional regulator NtrC"/>
    <property type="match status" value="1"/>
</dbReference>
<dbReference type="Proteomes" id="UP000182894">
    <property type="component" value="Unassembled WGS sequence"/>
</dbReference>
<evidence type="ECO:0000313" key="11">
    <source>
        <dbReference type="Proteomes" id="UP000182894"/>
    </source>
</evidence>
<dbReference type="InterPro" id="IPR002197">
    <property type="entry name" value="HTH_Fis"/>
</dbReference>
<gene>
    <name evidence="10" type="ORF">SAMN05216605_101669</name>
</gene>
<evidence type="ECO:0000256" key="7">
    <source>
        <dbReference type="SAM" id="MobiDB-lite"/>
    </source>
</evidence>
<keyword evidence="11" id="KW-1185">Reference proteome</keyword>
<dbReference type="PRINTS" id="PR01590">
    <property type="entry name" value="HTHFIS"/>
</dbReference>
<dbReference type="PROSITE" id="PS00676">
    <property type="entry name" value="SIGMA54_INTERACT_2"/>
    <property type="match status" value="1"/>
</dbReference>
<dbReference type="AlphaFoldDB" id="A0A1G7T4Y2"/>
<reference evidence="11" key="1">
    <citation type="submission" date="2016-10" db="EMBL/GenBank/DDBJ databases">
        <authorList>
            <person name="Varghese N."/>
            <person name="Submissions S."/>
        </authorList>
    </citation>
    <scope>NUCLEOTIDE SEQUENCE [LARGE SCALE GENOMIC DNA]</scope>
    <source>
        <strain evidence="11">ATCC 700689</strain>
    </source>
</reference>
<keyword evidence="2" id="KW-0067">ATP-binding</keyword>
<evidence type="ECO:0000259" key="8">
    <source>
        <dbReference type="PROSITE" id="PS50045"/>
    </source>
</evidence>
<evidence type="ECO:0000256" key="3">
    <source>
        <dbReference type="ARBA" id="ARBA00023015"/>
    </source>
</evidence>
<dbReference type="InterPro" id="IPR001789">
    <property type="entry name" value="Sig_transdc_resp-reg_receiver"/>
</dbReference>
<dbReference type="SMART" id="SM00382">
    <property type="entry name" value="AAA"/>
    <property type="match status" value="1"/>
</dbReference>
<dbReference type="Gene3D" id="1.10.10.60">
    <property type="entry name" value="Homeodomain-like"/>
    <property type="match status" value="1"/>
</dbReference>
<dbReference type="GO" id="GO:0000160">
    <property type="term" value="P:phosphorelay signal transduction system"/>
    <property type="evidence" value="ECO:0007669"/>
    <property type="project" value="InterPro"/>
</dbReference>
<dbReference type="PROSITE" id="PS50045">
    <property type="entry name" value="SIGMA54_INTERACT_4"/>
    <property type="match status" value="1"/>
</dbReference>
<dbReference type="Pfam" id="PF00072">
    <property type="entry name" value="Response_reg"/>
    <property type="match status" value="1"/>
</dbReference>
<evidence type="ECO:0000256" key="2">
    <source>
        <dbReference type="ARBA" id="ARBA00022840"/>
    </source>
</evidence>
<dbReference type="SMART" id="SM00448">
    <property type="entry name" value="REC"/>
    <property type="match status" value="1"/>
</dbReference>
<dbReference type="EMBL" id="FNCO01000001">
    <property type="protein sequence ID" value="SDG30308.1"/>
    <property type="molecule type" value="Genomic_DNA"/>
</dbReference>
<dbReference type="Pfam" id="PF02954">
    <property type="entry name" value="HTH_8"/>
    <property type="match status" value="1"/>
</dbReference>
<dbReference type="InterPro" id="IPR011006">
    <property type="entry name" value="CheY-like_superfamily"/>
</dbReference>
<proteinExistence type="predicted"/>
<keyword evidence="5" id="KW-0804">Transcription</keyword>
<feature type="domain" description="Sigma-54 factor interaction" evidence="8">
    <location>
        <begin position="143"/>
        <end position="380"/>
    </location>
</feature>
<dbReference type="Gene3D" id="1.10.8.60">
    <property type="match status" value="1"/>
</dbReference>
<keyword evidence="3" id="KW-0805">Transcription regulation</keyword>
<dbReference type="RefSeq" id="WP_074750153.1">
    <property type="nucleotide sequence ID" value="NZ_FNCO01000001.1"/>
</dbReference>
<dbReference type="InterPro" id="IPR003593">
    <property type="entry name" value="AAA+_ATPase"/>
</dbReference>
<dbReference type="PROSITE" id="PS50110">
    <property type="entry name" value="RESPONSE_REGULATORY"/>
    <property type="match status" value="1"/>
</dbReference>
<keyword evidence="1" id="KW-0547">Nucleotide-binding</keyword>
<dbReference type="PROSITE" id="PS00688">
    <property type="entry name" value="SIGMA54_INTERACT_3"/>
    <property type="match status" value="1"/>
</dbReference>
<dbReference type="InterPro" id="IPR002078">
    <property type="entry name" value="Sigma_54_int"/>
</dbReference>
<dbReference type="SUPFAM" id="SSF46689">
    <property type="entry name" value="Homeodomain-like"/>
    <property type="match status" value="1"/>
</dbReference>
<dbReference type="Pfam" id="PF00158">
    <property type="entry name" value="Sigma54_activat"/>
    <property type="match status" value="1"/>
</dbReference>
<dbReference type="Pfam" id="PF25601">
    <property type="entry name" value="AAA_lid_14"/>
    <property type="match status" value="1"/>
</dbReference>
<dbReference type="Gene3D" id="3.40.50.300">
    <property type="entry name" value="P-loop containing nucleotide triphosphate hydrolases"/>
    <property type="match status" value="1"/>
</dbReference>
<name>A0A1G7T4Y2_9PSED</name>
<dbReference type="InterPro" id="IPR025944">
    <property type="entry name" value="Sigma_54_int_dom_CS"/>
</dbReference>
<evidence type="ECO:0000313" key="10">
    <source>
        <dbReference type="EMBL" id="SDG30308.1"/>
    </source>
</evidence>
<dbReference type="InterPro" id="IPR009057">
    <property type="entry name" value="Homeodomain-like_sf"/>
</dbReference>
<keyword evidence="4 10" id="KW-0238">DNA-binding</keyword>
<dbReference type="InterPro" id="IPR025943">
    <property type="entry name" value="Sigma_54_int_dom_ATP-bd_2"/>
</dbReference>
<evidence type="ECO:0000256" key="1">
    <source>
        <dbReference type="ARBA" id="ARBA00022741"/>
    </source>
</evidence>
<dbReference type="GO" id="GO:0005524">
    <property type="term" value="F:ATP binding"/>
    <property type="evidence" value="ECO:0007669"/>
    <property type="project" value="UniProtKB-KW"/>
</dbReference>
<feature type="modified residue" description="4-aspartylphosphate" evidence="6">
    <location>
        <position position="53"/>
    </location>
</feature>
<dbReference type="GO" id="GO:0043565">
    <property type="term" value="F:sequence-specific DNA binding"/>
    <property type="evidence" value="ECO:0007669"/>
    <property type="project" value="InterPro"/>
</dbReference>
<evidence type="ECO:0000259" key="9">
    <source>
        <dbReference type="PROSITE" id="PS50110"/>
    </source>
</evidence>
<evidence type="ECO:0000256" key="4">
    <source>
        <dbReference type="ARBA" id="ARBA00023125"/>
    </source>
</evidence>
<dbReference type="PROSITE" id="PS00675">
    <property type="entry name" value="SIGMA54_INTERACT_1"/>
    <property type="match status" value="1"/>
</dbReference>
<dbReference type="PANTHER" id="PTHR32071">
    <property type="entry name" value="TRANSCRIPTIONAL REGULATORY PROTEIN"/>
    <property type="match status" value="1"/>
</dbReference>
<keyword evidence="6" id="KW-0597">Phosphoprotein</keyword>
<dbReference type="InterPro" id="IPR027417">
    <property type="entry name" value="P-loop_NTPase"/>
</dbReference>
<feature type="region of interest" description="Disordered" evidence="7">
    <location>
        <begin position="411"/>
        <end position="446"/>
    </location>
</feature>
<evidence type="ECO:0000256" key="6">
    <source>
        <dbReference type="PROSITE-ProRule" id="PRU00169"/>
    </source>
</evidence>
<sequence length="498" mass="56120">MERSILVVEDDELLASNIQTYLERRDFEARVCHSAEDALKLLQNWRPDVVLTDNSLPGMSGHELINALKESAPDLKLIMMTGYGNIEDAVTAMKEGAFHYLTKPVALPELKLLLDKALAAERLERTLSFYQDRDAKHSGLQALIGDSPAMMHVKGVVTQLLDAERRMTSSDLPPVLVEGDTGTGKELIARALHFDGPRAKGPFVEFNCASIPAHLIEAELFGHEKGAFTDAKDRRTGLVEAADGGTLFLDEVGEMDLLLQAKLLKLLEDRTVRRIGSVKERKVDLRIISATNCNLEQMVQQGKFRRDLFFRLRIISIKVPRLQARGDDVIRLARHFLQLHGKRYGKTDLYFSVESENLLRSYSWPGNVRELRNMLEQTVLLTQNSCIAPHQLGLCMSLMDEPMTPHGFMQQFTPPAHSHLQGQAQSQSPYQPHPHSPSADEGMGNMNLPEVENEMVRKVLDKTDWNVTKSARLLGLTRDMLRYRIDKLGLTRPDRTQS</sequence>
<evidence type="ECO:0000256" key="5">
    <source>
        <dbReference type="ARBA" id="ARBA00023163"/>
    </source>
</evidence>